<reference evidence="1" key="1">
    <citation type="submission" date="2021-02" db="EMBL/GenBank/DDBJ databases">
        <authorList>
            <person name="Nowell W R."/>
        </authorList>
    </citation>
    <scope>NUCLEOTIDE SEQUENCE</scope>
</reference>
<comment type="caution">
    <text evidence="1">The sequence shown here is derived from an EMBL/GenBank/DDBJ whole genome shotgun (WGS) entry which is preliminary data.</text>
</comment>
<feature type="non-terminal residue" evidence="1">
    <location>
        <position position="1"/>
    </location>
</feature>
<dbReference type="Proteomes" id="UP000663829">
    <property type="component" value="Unassembled WGS sequence"/>
</dbReference>
<dbReference type="Proteomes" id="UP000681722">
    <property type="component" value="Unassembled WGS sequence"/>
</dbReference>
<dbReference type="EMBL" id="CAJOBC010121376">
    <property type="protein sequence ID" value="CAF4575877.1"/>
    <property type="molecule type" value="Genomic_DNA"/>
</dbReference>
<accession>A0A816EH98</accession>
<protein>
    <submittedName>
        <fullName evidence="1">Uncharacterized protein</fullName>
    </submittedName>
</protein>
<evidence type="ECO:0000313" key="1">
    <source>
        <dbReference type="EMBL" id="CAF1649833.1"/>
    </source>
</evidence>
<organism evidence="1 3">
    <name type="scientific">Didymodactylos carnosus</name>
    <dbReference type="NCBI Taxonomy" id="1234261"/>
    <lineage>
        <taxon>Eukaryota</taxon>
        <taxon>Metazoa</taxon>
        <taxon>Spiralia</taxon>
        <taxon>Gnathifera</taxon>
        <taxon>Rotifera</taxon>
        <taxon>Eurotatoria</taxon>
        <taxon>Bdelloidea</taxon>
        <taxon>Philodinida</taxon>
        <taxon>Philodinidae</taxon>
        <taxon>Didymodactylos</taxon>
    </lineage>
</organism>
<gene>
    <name evidence="1" type="ORF">GPM918_LOCUS45449</name>
    <name evidence="2" type="ORF">SRO942_LOCUS47953</name>
</gene>
<sequence length="235" mass="27195">HVILARLQDAHRIQVSKVQCFSNLGVAIVHLAKQEDKDYLVNKLQCVILFPNDGIQVTCTEQLEVTSYIVLDENQTVSSIDAIARRWIDLFPSTHRPQFQTLSIQFPNIIKVTSFSIEELQAVTKFRVFQIEDQVARIHTHVDCSYLEELPRSQPKLDENRIFCFIATQLNMSDRARIDKDLCQEQANTLFQQIQSLPLPLKQLKSQIYIRYNEQSSNAIILASNSLYQWVLMKC</sequence>
<keyword evidence="3" id="KW-1185">Reference proteome</keyword>
<proteinExistence type="predicted"/>
<dbReference type="OrthoDB" id="9985428at2759"/>
<dbReference type="AlphaFoldDB" id="A0A816EH98"/>
<name>A0A816EH98_9BILA</name>
<evidence type="ECO:0000313" key="3">
    <source>
        <dbReference type="Proteomes" id="UP000663829"/>
    </source>
</evidence>
<dbReference type="EMBL" id="CAJNOQ010050940">
    <property type="protein sequence ID" value="CAF1649833.1"/>
    <property type="molecule type" value="Genomic_DNA"/>
</dbReference>
<evidence type="ECO:0000313" key="2">
    <source>
        <dbReference type="EMBL" id="CAF4575877.1"/>
    </source>
</evidence>